<proteinExistence type="predicted"/>
<dbReference type="RefSeq" id="WP_010863448.1">
    <property type="nucleotide sequence ID" value="NZ_AQQO01000292.1"/>
</dbReference>
<dbReference type="Proteomes" id="UP000014012">
    <property type="component" value="Unassembled WGS sequence"/>
</dbReference>
<reference evidence="3 4" key="1">
    <citation type="journal article" date="2013" name="Genome Announc.">
        <title>Genome Sequence of Plesiomonas shigelloides Strain 302-73 (Serotype O1).</title>
        <authorList>
            <person name="Pique N."/>
            <person name="Aquilini E."/>
            <person name="Alioto T."/>
            <person name="Minana-Galbis D."/>
            <person name="Tomas J.M."/>
        </authorList>
    </citation>
    <scope>NUCLEOTIDE SEQUENCE [LARGE SCALE GENOMIC DNA]</scope>
    <source>
        <strain evidence="3 4">302-73</strain>
    </source>
</reference>
<dbReference type="PANTHER" id="PTHR13947:SF37">
    <property type="entry name" value="LD18367P"/>
    <property type="match status" value="1"/>
</dbReference>
<keyword evidence="4" id="KW-1185">Reference proteome</keyword>
<sequence length="146" mass="16181">MLFEVVQAKMDFSKGLAQLTSELGYEVSHNETENWLGELIGSPLHFVFVAVSDSNVCGWIVVEKRVFLESGFKAEITGLVVGAKYRRNGIAEALVSAAEKWANGQGLKQIVVRSNVSREESHVFYSSIGFAHSKTSHVYVKRINFA</sequence>
<dbReference type="PROSITE" id="PS51186">
    <property type="entry name" value="GNAT"/>
    <property type="match status" value="1"/>
</dbReference>
<dbReference type="EMBL" id="AQQO01000292">
    <property type="protein sequence ID" value="EON88718.1"/>
    <property type="molecule type" value="Genomic_DNA"/>
</dbReference>
<dbReference type="PANTHER" id="PTHR13947">
    <property type="entry name" value="GNAT FAMILY N-ACETYLTRANSFERASE"/>
    <property type="match status" value="1"/>
</dbReference>
<dbReference type="GO" id="GO:0008080">
    <property type="term" value="F:N-acetyltransferase activity"/>
    <property type="evidence" value="ECO:0007669"/>
    <property type="project" value="InterPro"/>
</dbReference>
<organism evidence="3 4">
    <name type="scientific">Plesiomonas shigelloides 302-73</name>
    <dbReference type="NCBI Taxonomy" id="1315976"/>
    <lineage>
        <taxon>Bacteria</taxon>
        <taxon>Pseudomonadati</taxon>
        <taxon>Pseudomonadota</taxon>
        <taxon>Gammaproteobacteria</taxon>
        <taxon>Enterobacterales</taxon>
        <taxon>Enterobacteriaceae</taxon>
        <taxon>Plesiomonas</taxon>
    </lineage>
</organism>
<gene>
    <name evidence="3" type="ORF">PLESHI_09141</name>
</gene>
<dbReference type="AlphaFoldDB" id="R8AQW0"/>
<feature type="domain" description="N-acetyltransferase" evidence="2">
    <location>
        <begin position="3"/>
        <end position="146"/>
    </location>
</feature>
<dbReference type="OrthoDB" id="6456007at2"/>
<dbReference type="InterPro" id="IPR050769">
    <property type="entry name" value="NAT_camello-type"/>
</dbReference>
<keyword evidence="1 3" id="KW-0808">Transferase</keyword>
<comment type="caution">
    <text evidence="3">The sequence shown here is derived from an EMBL/GenBank/DDBJ whole genome shotgun (WGS) entry which is preliminary data.</text>
</comment>
<dbReference type="CDD" id="cd04301">
    <property type="entry name" value="NAT_SF"/>
    <property type="match status" value="1"/>
</dbReference>
<dbReference type="HOGENOM" id="CLU_013985_34_4_6"/>
<protein>
    <submittedName>
        <fullName evidence="3">N-acetyltransferase GCN5</fullName>
    </submittedName>
</protein>
<evidence type="ECO:0000259" key="2">
    <source>
        <dbReference type="PROSITE" id="PS51186"/>
    </source>
</evidence>
<dbReference type="Pfam" id="PF00583">
    <property type="entry name" value="Acetyltransf_1"/>
    <property type="match status" value="1"/>
</dbReference>
<dbReference type="InterPro" id="IPR000182">
    <property type="entry name" value="GNAT_dom"/>
</dbReference>
<evidence type="ECO:0000313" key="4">
    <source>
        <dbReference type="Proteomes" id="UP000014012"/>
    </source>
</evidence>
<evidence type="ECO:0000256" key="1">
    <source>
        <dbReference type="ARBA" id="ARBA00022679"/>
    </source>
</evidence>
<dbReference type="Gene3D" id="3.40.630.30">
    <property type="match status" value="1"/>
</dbReference>
<dbReference type="SUPFAM" id="SSF55729">
    <property type="entry name" value="Acyl-CoA N-acyltransferases (Nat)"/>
    <property type="match status" value="1"/>
</dbReference>
<accession>R8AQW0</accession>
<dbReference type="InterPro" id="IPR016181">
    <property type="entry name" value="Acyl_CoA_acyltransferase"/>
</dbReference>
<name>R8AQW0_PLESH</name>
<evidence type="ECO:0000313" key="3">
    <source>
        <dbReference type="EMBL" id="EON88718.1"/>
    </source>
</evidence>